<dbReference type="PANTHER" id="PTHR44019">
    <property type="entry name" value="WD REPEAT-CONTAINING PROTEIN 55"/>
    <property type="match status" value="1"/>
</dbReference>
<dbReference type="OrthoDB" id="2288928at2759"/>
<evidence type="ECO:0000256" key="5">
    <source>
        <dbReference type="ARBA" id="ARBA00039514"/>
    </source>
</evidence>
<feature type="domain" description="Anaphase-promoting complex subunit 4-like WD40" evidence="8">
    <location>
        <begin position="24"/>
        <end position="103"/>
    </location>
</feature>
<evidence type="ECO:0000256" key="7">
    <source>
        <dbReference type="SAM" id="MobiDB-lite"/>
    </source>
</evidence>
<dbReference type="PANTHER" id="PTHR44019:SF20">
    <property type="entry name" value="WD REPEAT-CONTAINING PROTEIN 55"/>
    <property type="match status" value="1"/>
</dbReference>
<keyword evidence="10" id="KW-1185">Reference proteome</keyword>
<dbReference type="PROSITE" id="PS50082">
    <property type="entry name" value="WD_REPEATS_2"/>
    <property type="match status" value="1"/>
</dbReference>
<sequence>MFTPLCSLPLPAELFALAVHPVSPLVALGFATGHVLLDRLPSSSPDENDQGLIQTLWKTRRHKGSCRCLTFTSNGQYIISAGTDGLVKCADTETGRVVSKIAVPLHDWMTRSGEPDPPTLLSSPTPQHLLLATDSSALHIYDLRLSTISHKPQQTHHPHIDYVSSLTALPASGSSTSGLPRQTLTTGDTTIAITDLRKGIVKQSEDIGEELLSSTLVGDKAVVGSEKGVLRVWGVDDWDNEPERIHVGGLHGEGADVLSSVPERIGEQLGCSDGGVIAGMGDGSIKIVGLGKGKGKLMGEIRHDEIEPVGGLGFEVGGRMISGGGDVVKVWEQATIDGAQDEGLESAVNGGGADSDDQDAEGDEESSDEEEKQRKRKKRKKKGKGGAKSVGNGILGFGGMD</sequence>
<dbReference type="InterPro" id="IPR024977">
    <property type="entry name" value="Apc4-like_WD40_dom"/>
</dbReference>
<organism evidence="9 10">
    <name type="scientific">Heterodermia speciosa</name>
    <dbReference type="NCBI Taxonomy" id="116794"/>
    <lineage>
        <taxon>Eukaryota</taxon>
        <taxon>Fungi</taxon>
        <taxon>Dikarya</taxon>
        <taxon>Ascomycota</taxon>
        <taxon>Pezizomycotina</taxon>
        <taxon>Lecanoromycetes</taxon>
        <taxon>OSLEUM clade</taxon>
        <taxon>Lecanoromycetidae</taxon>
        <taxon>Caliciales</taxon>
        <taxon>Physciaceae</taxon>
        <taxon>Heterodermia</taxon>
    </lineage>
</organism>
<dbReference type="Gene3D" id="2.130.10.10">
    <property type="entry name" value="YVTN repeat-like/Quinoprotein amine dehydrogenase"/>
    <property type="match status" value="2"/>
</dbReference>
<evidence type="ECO:0000313" key="9">
    <source>
        <dbReference type="EMBL" id="CAF9906051.1"/>
    </source>
</evidence>
<keyword evidence="3" id="KW-0677">Repeat</keyword>
<feature type="compositionally biased region" description="Acidic residues" evidence="7">
    <location>
        <begin position="354"/>
        <end position="370"/>
    </location>
</feature>
<dbReference type="InterPro" id="IPR050505">
    <property type="entry name" value="WDR55/POC1"/>
</dbReference>
<dbReference type="InterPro" id="IPR036322">
    <property type="entry name" value="WD40_repeat_dom_sf"/>
</dbReference>
<comment type="similarity">
    <text evidence="1">Belongs to the WD repeat WDR55 family.</text>
</comment>
<dbReference type="AlphaFoldDB" id="A0A8H3ENF3"/>
<evidence type="ECO:0000256" key="4">
    <source>
        <dbReference type="ARBA" id="ARBA00039238"/>
    </source>
</evidence>
<keyword evidence="2 6" id="KW-0853">WD repeat</keyword>
<proteinExistence type="inferred from homology"/>
<dbReference type="SUPFAM" id="SSF50978">
    <property type="entry name" value="WD40 repeat-like"/>
    <property type="match status" value="1"/>
</dbReference>
<dbReference type="Proteomes" id="UP000664521">
    <property type="component" value="Unassembled WGS sequence"/>
</dbReference>
<evidence type="ECO:0000256" key="3">
    <source>
        <dbReference type="ARBA" id="ARBA00022737"/>
    </source>
</evidence>
<protein>
    <recommendedName>
        <fullName evidence="4">WD repeat-containing protein JIP5</fullName>
    </recommendedName>
    <alternativeName>
        <fullName evidence="5">WD repeat-containing protein jip5</fullName>
    </alternativeName>
</protein>
<evidence type="ECO:0000313" key="10">
    <source>
        <dbReference type="Proteomes" id="UP000664521"/>
    </source>
</evidence>
<evidence type="ECO:0000259" key="8">
    <source>
        <dbReference type="Pfam" id="PF12894"/>
    </source>
</evidence>
<feature type="region of interest" description="Disordered" evidence="7">
    <location>
        <begin position="343"/>
        <end position="401"/>
    </location>
</feature>
<evidence type="ECO:0000256" key="1">
    <source>
        <dbReference type="ARBA" id="ARBA00007625"/>
    </source>
</evidence>
<evidence type="ECO:0000256" key="2">
    <source>
        <dbReference type="ARBA" id="ARBA00022574"/>
    </source>
</evidence>
<dbReference type="Pfam" id="PF12894">
    <property type="entry name" value="ANAPC4_WD40"/>
    <property type="match status" value="1"/>
</dbReference>
<feature type="repeat" description="WD" evidence="6">
    <location>
        <begin position="59"/>
        <end position="100"/>
    </location>
</feature>
<evidence type="ECO:0000256" key="6">
    <source>
        <dbReference type="PROSITE-ProRule" id="PRU00221"/>
    </source>
</evidence>
<comment type="caution">
    <text evidence="9">The sequence shown here is derived from an EMBL/GenBank/DDBJ whole genome shotgun (WGS) entry which is preliminary data.</text>
</comment>
<dbReference type="InterPro" id="IPR015943">
    <property type="entry name" value="WD40/YVTN_repeat-like_dom_sf"/>
</dbReference>
<dbReference type="EMBL" id="CAJPDS010000004">
    <property type="protein sequence ID" value="CAF9906051.1"/>
    <property type="molecule type" value="Genomic_DNA"/>
</dbReference>
<dbReference type="SMART" id="SM00320">
    <property type="entry name" value="WD40"/>
    <property type="match status" value="3"/>
</dbReference>
<accession>A0A8H3ENF3</accession>
<feature type="compositionally biased region" description="Basic residues" evidence="7">
    <location>
        <begin position="374"/>
        <end position="385"/>
    </location>
</feature>
<dbReference type="InterPro" id="IPR001680">
    <property type="entry name" value="WD40_rpt"/>
</dbReference>
<reference evidence="9" key="1">
    <citation type="submission" date="2021-03" db="EMBL/GenBank/DDBJ databases">
        <authorList>
            <person name="Tagirdzhanova G."/>
        </authorList>
    </citation>
    <scope>NUCLEOTIDE SEQUENCE</scope>
</reference>
<gene>
    <name evidence="9" type="primary">JIP5</name>
    <name evidence="9" type="ORF">HETSPECPRED_006037</name>
</gene>
<name>A0A8H3ENF3_9LECA</name>